<dbReference type="Gene3D" id="3.40.1230.10">
    <property type="entry name" value="MTH938-like"/>
    <property type="match status" value="1"/>
</dbReference>
<organism evidence="1 2">
    <name type="scientific">Wickerhamomyces ciferrii (strain ATCC 14091 / BCRC 22168 / CBS 111 / JCM 3599 / NBRC 0793 / NRRL Y-1031 F-60-10)</name>
    <name type="common">Yeast</name>
    <name type="synonym">Pichia ciferrii</name>
    <dbReference type="NCBI Taxonomy" id="1206466"/>
    <lineage>
        <taxon>Eukaryota</taxon>
        <taxon>Fungi</taxon>
        <taxon>Dikarya</taxon>
        <taxon>Ascomycota</taxon>
        <taxon>Saccharomycotina</taxon>
        <taxon>Saccharomycetes</taxon>
        <taxon>Phaffomycetales</taxon>
        <taxon>Wickerhamomycetaceae</taxon>
        <taxon>Wickerhamomyces</taxon>
    </lineage>
</organism>
<dbReference type="InParanoid" id="K0KTD5"/>
<sequence>MFTLRSIPSLSRTFHTFKPFHKQNVMESLDVLSGVNPPLNNIQSILPNGFIFSEGISVQDKSCLLIANRILEFKPDYKIINGFIVEFTPNSLGFLKLINPLPDLFIIGLGSKSRLLSETNTRFFNELGIKLEISDSKAGVRNFNLLATERPNQIGGIFLPPNV</sequence>
<dbReference type="SUPFAM" id="SSF64076">
    <property type="entry name" value="MTH938-like"/>
    <property type="match status" value="1"/>
</dbReference>
<gene>
    <name evidence="1" type="ORF">BN7_4208</name>
</gene>
<evidence type="ECO:0000313" key="1">
    <source>
        <dbReference type="EMBL" id="CCH44639.1"/>
    </source>
</evidence>
<dbReference type="PANTHER" id="PTHR21192:SF2">
    <property type="entry name" value="NADH DEHYDROGENASE [UBIQUINONE] 1 ALPHA SUBCOMPLEX ASSEMBLY FACTOR 3"/>
    <property type="match status" value="1"/>
</dbReference>
<name>K0KTD5_WICCF</name>
<dbReference type="eggNOG" id="ENOG502S704">
    <property type="taxonomic scope" value="Eukaryota"/>
</dbReference>
<accession>K0KTD5</accession>
<dbReference type="GO" id="GO:0005743">
    <property type="term" value="C:mitochondrial inner membrane"/>
    <property type="evidence" value="ECO:0007669"/>
    <property type="project" value="TreeGrafter"/>
</dbReference>
<comment type="caution">
    <text evidence="1">The sequence shown here is derived from an EMBL/GenBank/DDBJ whole genome shotgun (WGS) entry which is preliminary data.</text>
</comment>
<dbReference type="PANTHER" id="PTHR21192">
    <property type="entry name" value="NUCLEAR PROTEIN E3-3"/>
    <property type="match status" value="1"/>
</dbReference>
<protein>
    <recommendedName>
        <fullName evidence="3">NADH dehydrogenase [ubiquinone] 1 alpha subcomplex assembly factor 3</fullName>
    </recommendedName>
</protein>
<dbReference type="AlphaFoldDB" id="K0KTD5"/>
<dbReference type="Proteomes" id="UP000009328">
    <property type="component" value="Unassembled WGS sequence"/>
</dbReference>
<dbReference type="InterPro" id="IPR007523">
    <property type="entry name" value="NDUFAF3/AAMDC"/>
</dbReference>
<proteinExistence type="predicted"/>
<dbReference type="InterPro" id="IPR036748">
    <property type="entry name" value="MTH938-like_sf"/>
</dbReference>
<reference evidence="1 2" key="1">
    <citation type="journal article" date="2012" name="Eukaryot. Cell">
        <title>Draft genome sequence of Wickerhamomyces ciferrii NRRL Y-1031 F-60-10.</title>
        <authorList>
            <person name="Schneider J."/>
            <person name="Andrea H."/>
            <person name="Blom J."/>
            <person name="Jaenicke S."/>
            <person name="Ruckert C."/>
            <person name="Schorsch C."/>
            <person name="Szczepanowski R."/>
            <person name="Farwick M."/>
            <person name="Goesmann A."/>
            <person name="Puhler A."/>
            <person name="Schaffer S."/>
            <person name="Tauch A."/>
            <person name="Kohler T."/>
            <person name="Brinkrolf K."/>
        </authorList>
    </citation>
    <scope>NUCLEOTIDE SEQUENCE [LARGE SCALE GENOMIC DNA]</scope>
    <source>
        <strain evidence="2">ATCC 14091 / BCRC 22168 / CBS 111 / JCM 3599 / NBRC 0793 / NRRL Y-1031 F-60-10</strain>
    </source>
</reference>
<dbReference type="STRING" id="1206466.K0KTD5"/>
<evidence type="ECO:0000313" key="2">
    <source>
        <dbReference type="Proteomes" id="UP000009328"/>
    </source>
</evidence>
<keyword evidence="2" id="KW-1185">Reference proteome</keyword>
<dbReference type="EMBL" id="CAIF01000148">
    <property type="protein sequence ID" value="CCH44639.1"/>
    <property type="molecule type" value="Genomic_DNA"/>
</dbReference>
<dbReference type="GO" id="GO:0032981">
    <property type="term" value="P:mitochondrial respiratory chain complex I assembly"/>
    <property type="evidence" value="ECO:0007669"/>
    <property type="project" value="TreeGrafter"/>
</dbReference>
<evidence type="ECO:0008006" key="3">
    <source>
        <dbReference type="Google" id="ProtNLM"/>
    </source>
</evidence>
<dbReference type="HOGENOM" id="CLU_074390_1_1_1"/>
<dbReference type="Pfam" id="PF04430">
    <property type="entry name" value="DUF498"/>
    <property type="match status" value="1"/>
</dbReference>